<dbReference type="Proteomes" id="UP000823388">
    <property type="component" value="Chromosome 5N"/>
</dbReference>
<keyword evidence="3" id="KW-1185">Reference proteome</keyword>
<comment type="caution">
    <text evidence="2">The sequence shown here is derived from an EMBL/GenBank/DDBJ whole genome shotgun (WGS) entry which is preliminary data.</text>
</comment>
<dbReference type="AlphaFoldDB" id="A0A8T0RQQ9"/>
<feature type="compositionally biased region" description="Low complexity" evidence="1">
    <location>
        <begin position="86"/>
        <end position="95"/>
    </location>
</feature>
<evidence type="ECO:0000313" key="3">
    <source>
        <dbReference type="Proteomes" id="UP000823388"/>
    </source>
</evidence>
<dbReference type="EMBL" id="CM029046">
    <property type="protein sequence ID" value="KAG2587178.1"/>
    <property type="molecule type" value="Genomic_DNA"/>
</dbReference>
<organism evidence="2 3">
    <name type="scientific">Panicum virgatum</name>
    <name type="common">Blackwell switchgrass</name>
    <dbReference type="NCBI Taxonomy" id="38727"/>
    <lineage>
        <taxon>Eukaryota</taxon>
        <taxon>Viridiplantae</taxon>
        <taxon>Streptophyta</taxon>
        <taxon>Embryophyta</taxon>
        <taxon>Tracheophyta</taxon>
        <taxon>Spermatophyta</taxon>
        <taxon>Magnoliopsida</taxon>
        <taxon>Liliopsida</taxon>
        <taxon>Poales</taxon>
        <taxon>Poaceae</taxon>
        <taxon>PACMAD clade</taxon>
        <taxon>Panicoideae</taxon>
        <taxon>Panicodae</taxon>
        <taxon>Paniceae</taxon>
        <taxon>Panicinae</taxon>
        <taxon>Panicum</taxon>
        <taxon>Panicum sect. Hiantes</taxon>
    </lineage>
</organism>
<feature type="compositionally biased region" description="Pro residues" evidence="1">
    <location>
        <begin position="200"/>
        <end position="215"/>
    </location>
</feature>
<accession>A0A8T0RQQ9</accession>
<protein>
    <submittedName>
        <fullName evidence="2">Uncharacterized protein</fullName>
    </submittedName>
</protein>
<sequence length="280" mass="29363">MCLVATVGNLGPGDGAIGGAHGRLRYAHPSPAPAQRCARLPPPPGLFRFPYTCRRRPPYCRPFHRSGGRYPPHTGSAVGGPTAIVGGAATAPQGRGRTGGRRPVFGPSSAAQAIGSAAVGPNRRPSRPRHRPLPWKTYAAQGWVPHFQPPPPAFIRCAGRPPAFPRCTFCARLLRDPASRRASLPGRRPPSFLAAATVRPHPPCRPVSRARPPPGSASSPHTSSPVHPDSFTLPSASSTPALPPRREPAPLPPRRGARGRRAEQSGVRGGSGTAAEARAS</sequence>
<evidence type="ECO:0000256" key="1">
    <source>
        <dbReference type="SAM" id="MobiDB-lite"/>
    </source>
</evidence>
<evidence type="ECO:0000313" key="2">
    <source>
        <dbReference type="EMBL" id="KAG2587178.1"/>
    </source>
</evidence>
<gene>
    <name evidence="2" type="ORF">PVAP13_5NG123100</name>
</gene>
<proteinExistence type="predicted"/>
<feature type="region of interest" description="Disordered" evidence="1">
    <location>
        <begin position="74"/>
        <end position="133"/>
    </location>
</feature>
<name>A0A8T0RQQ9_PANVG</name>
<feature type="region of interest" description="Disordered" evidence="1">
    <location>
        <begin position="180"/>
        <end position="280"/>
    </location>
</feature>
<reference evidence="2" key="1">
    <citation type="submission" date="2020-05" db="EMBL/GenBank/DDBJ databases">
        <title>WGS assembly of Panicum virgatum.</title>
        <authorList>
            <person name="Lovell J.T."/>
            <person name="Jenkins J."/>
            <person name="Shu S."/>
            <person name="Juenger T.E."/>
            <person name="Schmutz J."/>
        </authorList>
    </citation>
    <scope>NUCLEOTIDE SEQUENCE</scope>
    <source>
        <strain evidence="2">AP13</strain>
    </source>
</reference>
<feature type="compositionally biased region" description="Basic residues" evidence="1">
    <location>
        <begin position="124"/>
        <end position="133"/>
    </location>
</feature>